<protein>
    <submittedName>
        <fullName evidence="1">CE14 family carbohydrate esterase</fullName>
    </submittedName>
</protein>
<gene>
    <name evidence="1" type="ORF">HLUCCX10_02230</name>
</gene>
<dbReference type="EMBL" id="LJXT01000008">
    <property type="protein sequence ID" value="KPQ19526.1"/>
    <property type="molecule type" value="Genomic_DNA"/>
</dbReference>
<evidence type="ECO:0000313" key="1">
    <source>
        <dbReference type="EMBL" id="KPQ19526.1"/>
    </source>
</evidence>
<dbReference type="PATRIC" id="fig|1305737.6.peg.1111"/>
<dbReference type="PANTHER" id="PTHR12993">
    <property type="entry name" value="N-ACETYLGLUCOSAMINYL-PHOSPHATIDYLINOSITOL DE-N-ACETYLASE-RELATED"/>
    <property type="match status" value="1"/>
</dbReference>
<dbReference type="Pfam" id="PF02585">
    <property type="entry name" value="PIG-L"/>
    <property type="match status" value="1"/>
</dbReference>
<dbReference type="GO" id="GO:0016811">
    <property type="term" value="F:hydrolase activity, acting on carbon-nitrogen (but not peptide) bonds, in linear amides"/>
    <property type="evidence" value="ECO:0007669"/>
    <property type="project" value="TreeGrafter"/>
</dbReference>
<comment type="caution">
    <text evidence="1">The sequence shown here is derived from an EMBL/GenBank/DDBJ whole genome shotgun (WGS) entry which is preliminary data.</text>
</comment>
<dbReference type="STRING" id="1305737.GCA_000526355_00862"/>
<dbReference type="OrthoDB" id="9759749at2"/>
<dbReference type="SUPFAM" id="SSF102588">
    <property type="entry name" value="LmbE-like"/>
    <property type="match status" value="1"/>
</dbReference>
<proteinExistence type="predicted"/>
<dbReference type="InterPro" id="IPR003737">
    <property type="entry name" value="GlcNAc_PI_deacetylase-related"/>
</dbReference>
<dbReference type="Proteomes" id="UP000050421">
    <property type="component" value="Unassembled WGS sequence"/>
</dbReference>
<organism evidence="1 2">
    <name type="scientific">Algoriphagus marincola HL-49</name>
    <dbReference type="NCBI Taxonomy" id="1305737"/>
    <lineage>
        <taxon>Bacteria</taxon>
        <taxon>Pseudomonadati</taxon>
        <taxon>Bacteroidota</taxon>
        <taxon>Cytophagia</taxon>
        <taxon>Cytophagales</taxon>
        <taxon>Cyclobacteriaceae</taxon>
        <taxon>Algoriphagus</taxon>
    </lineage>
</organism>
<dbReference type="AlphaFoldDB" id="A0A0P7XR35"/>
<accession>A0A0P7XR35</accession>
<sequence length="818" mass="91586">MKKLRFFLPIILVFLGLNFPLFAQSLSSSEMYHELLKLEETKRVLYVAAHPDDENTRLIAYLANETKARVAYLSLTRGDGGQNLIGPELGIGLGQIRTQELLQARMTDGGVQYFTRAKDFGYSKNPSETLQNWDRETILSDVVWVIRKFQPDIIITRFNTIPGVTHGHHTTSAILAEEAFAISGDPNAFPEQLEYVKPWSAKRIFWNAYNFRGEFEAQEGEVYHEFPTGEYNPVLGQTYNQMAANSRTMHKSQGFGSTAYIGASNDHIQFIAGEKFEQSPFEGVKNRWDHFENGKATELLINDLIQNFDFRSTANNLSALLKIREQINQMEGSDLWLQEKKESIDDIVLKVIGSKIEFVTNQEVAFPGASVSTDLVVNSPGNTAINILGVEVLGEKVEVEGDGSSSNEPFRQDINLTIPEGFEFTQPYWLENYEDGPMYPVDDQQMIGKPFNDASIQATLNLEIEGQLFTISTPLVYKFNDPVDGEVKQPFIITPSIDLELSKKVLFGINEKRPAVTVIVNFRDKIVDGELSFAGLNPNEYRILESEDLVGRKQRRYQVEFVSDQVGKRRIVATYTTSSGSFDQTLNRITYKHIPNLTFFTVASIDWIQADWDMSGGKIGYVPGAGDEVPEVLEALGYEVTMLGDSDFELEKLAQFKAVVVGIRAYNTNFQAAANQQALMGYVLSGGNLIVQYNTTGRLLTNQLGPYPFSLTRDRVSVETAPVEADYTHPIMAGPNKILPSDFEGWVQERGLYFAGNLAEEYSTPLFMNDPGEETKTGSLIHAAYGKGNYVYTGLSFFRQLPAGVPGAVKLFVNLIEQ</sequence>
<dbReference type="InterPro" id="IPR024078">
    <property type="entry name" value="LmbE-like_dom_sf"/>
</dbReference>
<dbReference type="InterPro" id="IPR029062">
    <property type="entry name" value="Class_I_gatase-like"/>
</dbReference>
<dbReference type="Gene3D" id="3.40.50.10320">
    <property type="entry name" value="LmbE-like"/>
    <property type="match status" value="1"/>
</dbReference>
<name>A0A0P7XR35_9BACT</name>
<dbReference type="eggNOG" id="COG2120">
    <property type="taxonomic scope" value="Bacteria"/>
</dbReference>
<evidence type="ECO:0000313" key="2">
    <source>
        <dbReference type="Proteomes" id="UP000050421"/>
    </source>
</evidence>
<reference evidence="1 2" key="1">
    <citation type="submission" date="2015-09" db="EMBL/GenBank/DDBJ databases">
        <title>Identification and resolution of microdiversity through metagenomic sequencing of parallel consortia.</title>
        <authorList>
            <person name="Nelson W.C."/>
            <person name="Romine M.F."/>
            <person name="Lindemann S.R."/>
        </authorList>
    </citation>
    <scope>NUCLEOTIDE SEQUENCE [LARGE SCALE GENOMIC DNA]</scope>
    <source>
        <strain evidence="1">HL-49</strain>
    </source>
</reference>
<dbReference type="PANTHER" id="PTHR12993:SF11">
    <property type="entry name" value="N-ACETYLGLUCOSAMINYL-PHOSPHATIDYLINOSITOL DE-N-ACETYLASE"/>
    <property type="match status" value="1"/>
</dbReference>
<dbReference type="SUPFAM" id="SSF52317">
    <property type="entry name" value="Class I glutamine amidotransferase-like"/>
    <property type="match status" value="1"/>
</dbReference>